<sequence>MRRLRKRTPIFSSILSSSIKVLLFRSCPAAPDSACGSLVAGVFPSVCLRERESNTGKTAEDGNAEYQRAIPSFASISQTSETTPPNVEKFPASSMQAIAVSVKPTEATFRVVNYILIVKFPFGTDKIASQMSSASSATVKFSSPTSASAPVPESSGSET</sequence>
<keyword evidence="3" id="KW-1185">Reference proteome</keyword>
<dbReference type="HOGENOM" id="CLU_1660263_0_0_1"/>
<evidence type="ECO:0000256" key="1">
    <source>
        <dbReference type="SAM" id="MobiDB-lite"/>
    </source>
</evidence>
<accession>A0A0C2WSG7</accession>
<dbReference type="AlphaFoldDB" id="A0A0C2WSG7"/>
<dbReference type="Proteomes" id="UP000054549">
    <property type="component" value="Unassembled WGS sequence"/>
</dbReference>
<feature type="region of interest" description="Disordered" evidence="1">
    <location>
        <begin position="137"/>
        <end position="159"/>
    </location>
</feature>
<evidence type="ECO:0000313" key="3">
    <source>
        <dbReference type="Proteomes" id="UP000054549"/>
    </source>
</evidence>
<feature type="compositionally biased region" description="Polar residues" evidence="1">
    <location>
        <begin position="138"/>
        <end position="159"/>
    </location>
</feature>
<gene>
    <name evidence="2" type="ORF">M378DRAFT_163098</name>
</gene>
<evidence type="ECO:0000313" key="2">
    <source>
        <dbReference type="EMBL" id="KIL64622.1"/>
    </source>
</evidence>
<protein>
    <submittedName>
        <fullName evidence="2">Uncharacterized protein</fullName>
    </submittedName>
</protein>
<reference evidence="2 3" key="1">
    <citation type="submission" date="2014-04" db="EMBL/GenBank/DDBJ databases">
        <title>Evolutionary Origins and Diversification of the Mycorrhizal Mutualists.</title>
        <authorList>
            <consortium name="DOE Joint Genome Institute"/>
            <consortium name="Mycorrhizal Genomics Consortium"/>
            <person name="Kohler A."/>
            <person name="Kuo A."/>
            <person name="Nagy L.G."/>
            <person name="Floudas D."/>
            <person name="Copeland A."/>
            <person name="Barry K.W."/>
            <person name="Cichocki N."/>
            <person name="Veneault-Fourrey C."/>
            <person name="LaButti K."/>
            <person name="Lindquist E.A."/>
            <person name="Lipzen A."/>
            <person name="Lundell T."/>
            <person name="Morin E."/>
            <person name="Murat C."/>
            <person name="Riley R."/>
            <person name="Ohm R."/>
            <person name="Sun H."/>
            <person name="Tunlid A."/>
            <person name="Henrissat B."/>
            <person name="Grigoriev I.V."/>
            <person name="Hibbett D.S."/>
            <person name="Martin F."/>
        </authorList>
    </citation>
    <scope>NUCLEOTIDE SEQUENCE [LARGE SCALE GENOMIC DNA]</scope>
    <source>
        <strain evidence="2 3">Koide BX008</strain>
    </source>
</reference>
<organism evidence="2 3">
    <name type="scientific">Amanita muscaria (strain Koide BX008)</name>
    <dbReference type="NCBI Taxonomy" id="946122"/>
    <lineage>
        <taxon>Eukaryota</taxon>
        <taxon>Fungi</taxon>
        <taxon>Dikarya</taxon>
        <taxon>Basidiomycota</taxon>
        <taxon>Agaricomycotina</taxon>
        <taxon>Agaricomycetes</taxon>
        <taxon>Agaricomycetidae</taxon>
        <taxon>Agaricales</taxon>
        <taxon>Pluteineae</taxon>
        <taxon>Amanitaceae</taxon>
        <taxon>Amanita</taxon>
    </lineage>
</organism>
<proteinExistence type="predicted"/>
<dbReference type="EMBL" id="KN818248">
    <property type="protein sequence ID" value="KIL64622.1"/>
    <property type="molecule type" value="Genomic_DNA"/>
</dbReference>
<name>A0A0C2WSG7_AMAMK</name>
<dbReference type="InParanoid" id="A0A0C2WSG7"/>